<dbReference type="SMART" id="SM01294">
    <property type="entry name" value="PKS_PP_betabranch"/>
    <property type="match status" value="1"/>
</dbReference>
<protein>
    <recommendedName>
        <fullName evidence="12">Carrier domain-containing protein</fullName>
    </recommendedName>
</protein>
<dbReference type="SMART" id="SM00822">
    <property type="entry name" value="PKS_KR"/>
    <property type="match status" value="1"/>
</dbReference>
<proteinExistence type="predicted"/>
<feature type="domain" description="Carrier" evidence="8">
    <location>
        <begin position="755"/>
        <end position="832"/>
    </location>
</feature>
<dbReference type="SMART" id="SM00823">
    <property type="entry name" value="PKS_PP"/>
    <property type="match status" value="1"/>
</dbReference>
<name>A0AAD1IJG6_9MYCO</name>
<evidence type="ECO:0000313" key="10">
    <source>
        <dbReference type="EMBL" id="BBY15896.1"/>
    </source>
</evidence>
<evidence type="ECO:0000256" key="2">
    <source>
        <dbReference type="ARBA" id="ARBA00022553"/>
    </source>
</evidence>
<dbReference type="PANTHER" id="PTHR43775:SF37">
    <property type="entry name" value="SI:DKEY-61P9.11"/>
    <property type="match status" value="1"/>
</dbReference>
<organism evidence="10 11">
    <name type="scientific">Mycolicibacterium litorale</name>
    <dbReference type="NCBI Taxonomy" id="758802"/>
    <lineage>
        <taxon>Bacteria</taxon>
        <taxon>Bacillati</taxon>
        <taxon>Actinomycetota</taxon>
        <taxon>Actinomycetes</taxon>
        <taxon>Mycobacteriales</taxon>
        <taxon>Mycobacteriaceae</taxon>
        <taxon>Mycolicibacterium</taxon>
    </lineage>
</organism>
<evidence type="ECO:0000256" key="7">
    <source>
        <dbReference type="SAM" id="MobiDB-lite"/>
    </source>
</evidence>
<dbReference type="GO" id="GO:0031177">
    <property type="term" value="F:phosphopantetheine binding"/>
    <property type="evidence" value="ECO:0007669"/>
    <property type="project" value="InterPro"/>
</dbReference>
<dbReference type="PROSITE" id="PS00012">
    <property type="entry name" value="PHOSPHOPANTETHEINE"/>
    <property type="match status" value="1"/>
</dbReference>
<dbReference type="Pfam" id="PF00550">
    <property type="entry name" value="PP-binding"/>
    <property type="match status" value="1"/>
</dbReference>
<dbReference type="InterPro" id="IPR036736">
    <property type="entry name" value="ACP-like_sf"/>
</dbReference>
<evidence type="ECO:0000256" key="1">
    <source>
        <dbReference type="ARBA" id="ARBA00022450"/>
    </source>
</evidence>
<dbReference type="AlphaFoldDB" id="A0AAD1IJG6"/>
<dbReference type="SUPFAM" id="SSF47336">
    <property type="entry name" value="ACP-like"/>
    <property type="match status" value="1"/>
</dbReference>
<dbReference type="Gene3D" id="1.10.1200.10">
    <property type="entry name" value="ACP-like"/>
    <property type="match status" value="1"/>
</dbReference>
<keyword evidence="5" id="KW-0511">Multifunctional enzyme</keyword>
<dbReference type="SUPFAM" id="SSF51735">
    <property type="entry name" value="NAD(P)-binding Rossmann-fold domains"/>
    <property type="match status" value="2"/>
</dbReference>
<dbReference type="InterPro" id="IPR049900">
    <property type="entry name" value="PKS_mFAS_DH"/>
</dbReference>
<dbReference type="InterPro" id="IPR009081">
    <property type="entry name" value="PP-bd_ACP"/>
</dbReference>
<keyword evidence="4" id="KW-0521">NADP</keyword>
<dbReference type="InterPro" id="IPR036291">
    <property type="entry name" value="NAD(P)-bd_dom_sf"/>
</dbReference>
<feature type="region of interest" description="Disordered" evidence="7">
    <location>
        <begin position="72"/>
        <end position="92"/>
    </location>
</feature>
<dbReference type="CDD" id="cd08955">
    <property type="entry name" value="KR_2_FAS_SDR_x"/>
    <property type="match status" value="1"/>
</dbReference>
<evidence type="ECO:0000259" key="9">
    <source>
        <dbReference type="PROSITE" id="PS52019"/>
    </source>
</evidence>
<dbReference type="Pfam" id="PF08659">
    <property type="entry name" value="KR"/>
    <property type="match status" value="1"/>
</dbReference>
<dbReference type="GO" id="GO:0004312">
    <property type="term" value="F:fatty acid synthase activity"/>
    <property type="evidence" value="ECO:0007669"/>
    <property type="project" value="TreeGrafter"/>
</dbReference>
<evidence type="ECO:0000313" key="11">
    <source>
        <dbReference type="Proteomes" id="UP000466607"/>
    </source>
</evidence>
<evidence type="ECO:0000259" key="8">
    <source>
        <dbReference type="PROSITE" id="PS50075"/>
    </source>
</evidence>
<feature type="region of interest" description="N-terminal hotdog fold" evidence="6">
    <location>
        <begin position="1"/>
        <end position="76"/>
    </location>
</feature>
<dbReference type="Proteomes" id="UP000466607">
    <property type="component" value="Chromosome"/>
</dbReference>
<keyword evidence="11" id="KW-1185">Reference proteome</keyword>
<sequence>MALAAGAEALGLRAHAVTVDRLEVEQMLPLDRRIQVTTRLVRGADHEHRFEIYTRAAEDRWCRHAVARIAAAHGSAPRPRTDPSEDSGTAVSPTDFYAAQREAGVHRGPALRALSRISLTAGGRAETEIELPEEAAPYPAYRIHPAMLDAAIQSLTVAVPGRGMADVADEPYLPVALGSVRVFADVGRYARCRADVVTLDDDGRGALGRIILMNDSGTVTAEVTAIQLRRMPRGAVPMPLVHKLFDTVWQHTAVPAAASGHGGAASTRGWVVLAGDADARADAQRFADAVGSSGRPANITDLMDESGVSAAVADAAARSERPPEGVVVFVGGGPFDGSDVADDADRTIARGRDLVSALSVTARSVAGAWPGRSPRLWVLTRGGLVVDGDESGHPTTCALKGLIRTWDYPGEAARMLADEPDVRATLVDVGTADDVVAAITSELAISGDDDVVAWRGDRRYVERLSRVTPEPREGGPAVRTDGSYIVTGGMGGLGMVVVRWLVDNGAGRVILNGRNGPADTLRGDLAELGTRAEIAVVTGDISSRGVAERLVAAAEETGLPLRGVVHAAGVADDGVVAALNQANLERTWAPKAAGALRLHVATADRQLDWWVGYSSVSSMLGAPGQAAYASANAWLDGLVAWRRAAGLPATAINWGQWSDVGMGRSLTLSVLDPITPAEGREALEALVGGSRARVGVARLRLDRAAAASPEFFEKGYYAALIEDSGSSSRHGGSATDGETRSAATAPAWSELSGNELRAQLADGLTDILARELRMPPSAVDRERSFPELGLDSMMAMGLLKEARQFVGVELSATMLWNHPTIAALTGYLAEILDTEDMSDDSSLDVACESASSVLDALFDSVEAASARSESGI</sequence>
<dbReference type="InterPro" id="IPR020806">
    <property type="entry name" value="PKS_PP-bd"/>
</dbReference>
<dbReference type="PROSITE" id="PS50075">
    <property type="entry name" value="CARRIER"/>
    <property type="match status" value="1"/>
</dbReference>
<dbReference type="InterPro" id="IPR057326">
    <property type="entry name" value="KR_dom"/>
</dbReference>
<dbReference type="GO" id="GO:0071770">
    <property type="term" value="P:DIM/DIP cell wall layer assembly"/>
    <property type="evidence" value="ECO:0007669"/>
    <property type="project" value="TreeGrafter"/>
</dbReference>
<dbReference type="PROSITE" id="PS52019">
    <property type="entry name" value="PKS_MFAS_DH"/>
    <property type="match status" value="1"/>
</dbReference>
<dbReference type="GO" id="GO:0006633">
    <property type="term" value="P:fatty acid biosynthetic process"/>
    <property type="evidence" value="ECO:0007669"/>
    <property type="project" value="TreeGrafter"/>
</dbReference>
<keyword evidence="3" id="KW-0808">Transferase</keyword>
<dbReference type="InterPro" id="IPR050091">
    <property type="entry name" value="PKS_NRPS_Biosynth_Enz"/>
</dbReference>
<accession>A0AAD1IJG6</accession>
<dbReference type="GO" id="GO:0005886">
    <property type="term" value="C:plasma membrane"/>
    <property type="evidence" value="ECO:0007669"/>
    <property type="project" value="TreeGrafter"/>
</dbReference>
<dbReference type="InterPro" id="IPR042104">
    <property type="entry name" value="PKS_dehydratase_sf"/>
</dbReference>
<dbReference type="InterPro" id="IPR020807">
    <property type="entry name" value="PKS_DH"/>
</dbReference>
<dbReference type="EMBL" id="AP022586">
    <property type="protein sequence ID" value="BBY15896.1"/>
    <property type="molecule type" value="Genomic_DNA"/>
</dbReference>
<evidence type="ECO:0008006" key="12">
    <source>
        <dbReference type="Google" id="ProtNLM"/>
    </source>
</evidence>
<keyword evidence="2" id="KW-0597">Phosphoprotein</keyword>
<evidence type="ECO:0000256" key="3">
    <source>
        <dbReference type="ARBA" id="ARBA00022679"/>
    </source>
</evidence>
<keyword evidence="1" id="KW-0596">Phosphopantetheine</keyword>
<dbReference type="InterPro" id="IPR013968">
    <property type="entry name" value="PKS_KR"/>
</dbReference>
<dbReference type="SMART" id="SM00826">
    <property type="entry name" value="PKS_DH"/>
    <property type="match status" value="1"/>
</dbReference>
<dbReference type="GO" id="GO:0005737">
    <property type="term" value="C:cytoplasm"/>
    <property type="evidence" value="ECO:0007669"/>
    <property type="project" value="TreeGrafter"/>
</dbReference>
<dbReference type="Pfam" id="PF14765">
    <property type="entry name" value="PS-DH"/>
    <property type="match status" value="1"/>
</dbReference>
<feature type="region of interest" description="Disordered" evidence="7">
    <location>
        <begin position="725"/>
        <end position="748"/>
    </location>
</feature>
<dbReference type="PANTHER" id="PTHR43775">
    <property type="entry name" value="FATTY ACID SYNTHASE"/>
    <property type="match status" value="1"/>
</dbReference>
<feature type="region of interest" description="C-terminal hotdog fold" evidence="6">
    <location>
        <begin position="88"/>
        <end position="237"/>
    </location>
</feature>
<comment type="caution">
    <text evidence="6">Lacks conserved residue(s) required for the propagation of feature annotation.</text>
</comment>
<dbReference type="InterPro" id="IPR049551">
    <property type="entry name" value="PKS_DH_C"/>
</dbReference>
<dbReference type="Gene3D" id="3.40.50.720">
    <property type="entry name" value="NAD(P)-binding Rossmann-like Domain"/>
    <property type="match status" value="1"/>
</dbReference>
<evidence type="ECO:0000256" key="4">
    <source>
        <dbReference type="ARBA" id="ARBA00022857"/>
    </source>
</evidence>
<feature type="domain" description="PKS/mFAS DH" evidence="9">
    <location>
        <begin position="1"/>
        <end position="237"/>
    </location>
</feature>
<evidence type="ECO:0000256" key="6">
    <source>
        <dbReference type="PROSITE-ProRule" id="PRU01363"/>
    </source>
</evidence>
<reference evidence="10 11" key="1">
    <citation type="journal article" date="2019" name="Emerg. Microbes Infect.">
        <title>Comprehensive subspecies identification of 175 nontuberculous mycobacteria species based on 7547 genomic profiles.</title>
        <authorList>
            <person name="Matsumoto Y."/>
            <person name="Kinjo T."/>
            <person name="Motooka D."/>
            <person name="Nabeya D."/>
            <person name="Jung N."/>
            <person name="Uechi K."/>
            <person name="Horii T."/>
            <person name="Iida T."/>
            <person name="Fujita J."/>
            <person name="Nakamura S."/>
        </authorList>
    </citation>
    <scope>NUCLEOTIDE SEQUENCE [LARGE SCALE GENOMIC DNA]</scope>
    <source>
        <strain evidence="10 11">JCM 17423</strain>
    </source>
</reference>
<dbReference type="InterPro" id="IPR006162">
    <property type="entry name" value="Ppantetheine_attach_site"/>
</dbReference>
<dbReference type="Gene3D" id="3.10.129.110">
    <property type="entry name" value="Polyketide synthase dehydratase"/>
    <property type="match status" value="1"/>
</dbReference>
<gene>
    <name evidence="10" type="ORF">MLIT_14880</name>
</gene>
<evidence type="ECO:0000256" key="5">
    <source>
        <dbReference type="ARBA" id="ARBA00023268"/>
    </source>
</evidence>